<gene>
    <name evidence="1" type="ordered locus">Mboo_0902</name>
</gene>
<keyword evidence="2" id="KW-1185">Reference proteome</keyword>
<dbReference type="GeneID" id="5410398"/>
<dbReference type="EMBL" id="CP000780">
    <property type="protein sequence ID" value="ABS55420.1"/>
    <property type="molecule type" value="Genomic_DNA"/>
</dbReference>
<name>A7I6Q9_METB6</name>
<proteinExistence type="predicted"/>
<dbReference type="STRING" id="456442.Mboo_0902"/>
<dbReference type="AlphaFoldDB" id="A7I6Q9"/>
<dbReference type="HOGENOM" id="CLU_2140190_0_0_2"/>
<sequence length="112" mass="12744">MEQLQDAAFLPFSFEEAYEVLKNQGPAQVTSALGTVYTIDAYSRPQDKGTEEQIIRVHPRSGYTYIRHVYIHPDCWGSDLTCQGVRVEDIYNGKPGIFAWLKDHCNKTASFL</sequence>
<dbReference type="RefSeq" id="WP_012106444.1">
    <property type="nucleotide sequence ID" value="NC_009712.1"/>
</dbReference>
<protein>
    <submittedName>
        <fullName evidence="1">Uncharacterized protein</fullName>
    </submittedName>
</protein>
<accession>A7I6Q9</accession>
<organism evidence="1 2">
    <name type="scientific">Methanoregula boonei (strain DSM 21154 / JCM 14090 / 6A8)</name>
    <dbReference type="NCBI Taxonomy" id="456442"/>
    <lineage>
        <taxon>Archaea</taxon>
        <taxon>Methanobacteriati</taxon>
        <taxon>Methanobacteriota</taxon>
        <taxon>Stenosarchaea group</taxon>
        <taxon>Methanomicrobia</taxon>
        <taxon>Methanomicrobiales</taxon>
        <taxon>Methanoregulaceae</taxon>
        <taxon>Methanoregula</taxon>
    </lineage>
</organism>
<evidence type="ECO:0000313" key="1">
    <source>
        <dbReference type="EMBL" id="ABS55420.1"/>
    </source>
</evidence>
<dbReference type="KEGG" id="mbn:Mboo_0902"/>
<reference evidence="2" key="1">
    <citation type="journal article" date="2015" name="Microbiology">
        <title>Genome of Methanoregula boonei 6A8 reveals adaptations to oligotrophic peatland environments.</title>
        <authorList>
            <person name="Braeuer S."/>
            <person name="Cadillo-Quiroz H."/>
            <person name="Kyrpides N."/>
            <person name="Woyke T."/>
            <person name="Goodwin L."/>
            <person name="Detter C."/>
            <person name="Podell S."/>
            <person name="Yavitt J.B."/>
            <person name="Zinder S.H."/>
        </authorList>
    </citation>
    <scope>NUCLEOTIDE SEQUENCE [LARGE SCALE GENOMIC DNA]</scope>
    <source>
        <strain evidence="2">DSM 21154 / JCM 14090 / 6A8</strain>
    </source>
</reference>
<dbReference type="Proteomes" id="UP000002408">
    <property type="component" value="Chromosome"/>
</dbReference>
<evidence type="ECO:0000313" key="2">
    <source>
        <dbReference type="Proteomes" id="UP000002408"/>
    </source>
</evidence>